<dbReference type="EMBL" id="JBHSGW010000001">
    <property type="protein sequence ID" value="MFC4738401.1"/>
    <property type="molecule type" value="Genomic_DNA"/>
</dbReference>
<organism evidence="7 8">
    <name type="scientific">Flavobacterium ponti</name>
    <dbReference type="NCBI Taxonomy" id="665133"/>
    <lineage>
        <taxon>Bacteria</taxon>
        <taxon>Pseudomonadati</taxon>
        <taxon>Bacteroidota</taxon>
        <taxon>Flavobacteriia</taxon>
        <taxon>Flavobacteriales</taxon>
        <taxon>Flavobacteriaceae</taxon>
        <taxon>Flavobacterium</taxon>
    </lineage>
</organism>
<keyword evidence="5 6" id="KW-0472">Membrane</keyword>
<dbReference type="PANTHER" id="PTHR30086">
    <property type="entry name" value="ARGININE EXPORTER PROTEIN ARGO"/>
    <property type="match status" value="1"/>
</dbReference>
<gene>
    <name evidence="7" type="ORF">ACFO3U_00185</name>
</gene>
<evidence type="ECO:0000256" key="6">
    <source>
        <dbReference type="SAM" id="Phobius"/>
    </source>
</evidence>
<comment type="caution">
    <text evidence="7">The sequence shown here is derived from an EMBL/GenBank/DDBJ whole genome shotgun (WGS) entry which is preliminary data.</text>
</comment>
<proteinExistence type="predicted"/>
<evidence type="ECO:0000256" key="4">
    <source>
        <dbReference type="ARBA" id="ARBA00022989"/>
    </source>
</evidence>
<sequence length="232" mass="26880">MHLHDILTAIPWGLLLAFSIGPGFFVLLETSITKGFRAAFTLDLGIVFGDIIFILIAYLSTNKLLEQLKDNPTLFIIGGLIMLAYGLISFILLKKKYVKQQDQEVDNDNIPKNNYFALFFKGFLLNFINIGVLGFWLMIIITYGPQMEMQTERISWFFAAILVFYLLFDVAKIILAKQLKNRLTPQNIYKIKRVISIVILIFGLFFMLQGFFPKEKEILKERFLPKTEIEYK</sequence>
<keyword evidence="3 6" id="KW-0812">Transmembrane</keyword>
<dbReference type="Pfam" id="PF01810">
    <property type="entry name" value="LysE"/>
    <property type="match status" value="1"/>
</dbReference>
<dbReference type="PANTHER" id="PTHR30086:SF20">
    <property type="entry name" value="ARGININE EXPORTER PROTEIN ARGO-RELATED"/>
    <property type="match status" value="1"/>
</dbReference>
<feature type="transmembrane region" description="Helical" evidence="6">
    <location>
        <begin position="40"/>
        <end position="61"/>
    </location>
</feature>
<feature type="transmembrane region" description="Helical" evidence="6">
    <location>
        <begin position="6"/>
        <end position="28"/>
    </location>
</feature>
<dbReference type="SUPFAM" id="SSF103473">
    <property type="entry name" value="MFS general substrate transporter"/>
    <property type="match status" value="1"/>
</dbReference>
<evidence type="ECO:0000256" key="5">
    <source>
        <dbReference type="ARBA" id="ARBA00023136"/>
    </source>
</evidence>
<keyword evidence="8" id="KW-1185">Reference proteome</keyword>
<protein>
    <submittedName>
        <fullName evidence="7">LysE family translocator</fullName>
    </submittedName>
</protein>
<feature type="transmembrane region" description="Helical" evidence="6">
    <location>
        <begin position="114"/>
        <end position="142"/>
    </location>
</feature>
<feature type="transmembrane region" description="Helical" evidence="6">
    <location>
        <begin position="194"/>
        <end position="212"/>
    </location>
</feature>
<accession>A0ABV9P1A6</accession>
<evidence type="ECO:0000256" key="2">
    <source>
        <dbReference type="ARBA" id="ARBA00022475"/>
    </source>
</evidence>
<evidence type="ECO:0000313" key="8">
    <source>
        <dbReference type="Proteomes" id="UP001595885"/>
    </source>
</evidence>
<dbReference type="RefSeq" id="WP_379737287.1">
    <property type="nucleotide sequence ID" value="NZ_JBHSGW010000001.1"/>
</dbReference>
<comment type="subcellular location">
    <subcellularLocation>
        <location evidence="1">Cell membrane</location>
        <topology evidence="1">Multi-pass membrane protein</topology>
    </subcellularLocation>
</comment>
<name>A0ABV9P1A6_9FLAO</name>
<evidence type="ECO:0000256" key="3">
    <source>
        <dbReference type="ARBA" id="ARBA00022692"/>
    </source>
</evidence>
<keyword evidence="2" id="KW-1003">Cell membrane</keyword>
<feature type="transmembrane region" description="Helical" evidence="6">
    <location>
        <begin position="73"/>
        <end position="93"/>
    </location>
</feature>
<dbReference type="InterPro" id="IPR001123">
    <property type="entry name" value="LeuE-type"/>
</dbReference>
<evidence type="ECO:0000256" key="1">
    <source>
        <dbReference type="ARBA" id="ARBA00004651"/>
    </source>
</evidence>
<evidence type="ECO:0000313" key="7">
    <source>
        <dbReference type="EMBL" id="MFC4738401.1"/>
    </source>
</evidence>
<dbReference type="Proteomes" id="UP001595885">
    <property type="component" value="Unassembled WGS sequence"/>
</dbReference>
<feature type="transmembrane region" description="Helical" evidence="6">
    <location>
        <begin position="154"/>
        <end position="174"/>
    </location>
</feature>
<dbReference type="InterPro" id="IPR036259">
    <property type="entry name" value="MFS_trans_sf"/>
</dbReference>
<reference evidence="8" key="1">
    <citation type="journal article" date="2019" name="Int. J. Syst. Evol. Microbiol.">
        <title>The Global Catalogue of Microorganisms (GCM) 10K type strain sequencing project: providing services to taxonomists for standard genome sequencing and annotation.</title>
        <authorList>
            <consortium name="The Broad Institute Genomics Platform"/>
            <consortium name="The Broad Institute Genome Sequencing Center for Infectious Disease"/>
            <person name="Wu L."/>
            <person name="Ma J."/>
        </authorList>
    </citation>
    <scope>NUCLEOTIDE SEQUENCE [LARGE SCALE GENOMIC DNA]</scope>
    <source>
        <strain evidence="8">CCUG 50349</strain>
    </source>
</reference>
<keyword evidence="4 6" id="KW-1133">Transmembrane helix</keyword>